<dbReference type="Proteomes" id="UP000199058">
    <property type="component" value="Unassembled WGS sequence"/>
</dbReference>
<dbReference type="AlphaFoldDB" id="A0A1I1IP98"/>
<dbReference type="PANTHER" id="PTHR30041:SF8">
    <property type="entry name" value="PROTEIN YFFB"/>
    <property type="match status" value="1"/>
</dbReference>
<evidence type="ECO:0000313" key="3">
    <source>
        <dbReference type="EMBL" id="SFC38054.1"/>
    </source>
</evidence>
<dbReference type="NCBIfam" id="TIGR01617">
    <property type="entry name" value="arsC_related"/>
    <property type="match status" value="1"/>
</dbReference>
<sequence>MRPDKCLARTNLAKFLVGKKVKMLTLYGIPNCNTMKKARTWLDANQLEYTFHDYKKAGIDQATLQGWVSRLGWEPLVNRRGTTWRKLPEEQREAINQDLALQLMQDNPSLIKRPVLETGNQLLVGFDTDEWQQQLLGL</sequence>
<dbReference type="STRING" id="1122252.SAMN05660443_2432"/>
<dbReference type="RefSeq" id="WP_245751758.1">
    <property type="nucleotide sequence ID" value="NZ_FOLH01000005.1"/>
</dbReference>
<evidence type="ECO:0000256" key="1">
    <source>
        <dbReference type="ARBA" id="ARBA00007198"/>
    </source>
</evidence>
<protein>
    <submittedName>
        <fullName evidence="3">Arsenate reductase</fullName>
    </submittedName>
</protein>
<accession>A0A1I1IP98</accession>
<dbReference type="PROSITE" id="PS51353">
    <property type="entry name" value="ARSC"/>
    <property type="match status" value="1"/>
</dbReference>
<dbReference type="InterPro" id="IPR006504">
    <property type="entry name" value="Tscrpt_reg_Spx/MgsR"/>
</dbReference>
<dbReference type="Pfam" id="PF03960">
    <property type="entry name" value="ArsC"/>
    <property type="match status" value="1"/>
</dbReference>
<dbReference type="Gene3D" id="3.40.30.10">
    <property type="entry name" value="Glutaredoxin"/>
    <property type="match status" value="1"/>
</dbReference>
<dbReference type="SUPFAM" id="SSF52833">
    <property type="entry name" value="Thioredoxin-like"/>
    <property type="match status" value="1"/>
</dbReference>
<evidence type="ECO:0000313" key="4">
    <source>
        <dbReference type="Proteomes" id="UP000199058"/>
    </source>
</evidence>
<name>A0A1I1IP98_9GAMM</name>
<dbReference type="InterPro" id="IPR006660">
    <property type="entry name" value="Arsenate_reductase-like"/>
</dbReference>
<dbReference type="EMBL" id="FOLH01000005">
    <property type="protein sequence ID" value="SFC38054.1"/>
    <property type="molecule type" value="Genomic_DNA"/>
</dbReference>
<dbReference type="PANTHER" id="PTHR30041">
    <property type="entry name" value="ARSENATE REDUCTASE"/>
    <property type="match status" value="1"/>
</dbReference>
<keyword evidence="4" id="KW-1185">Reference proteome</keyword>
<dbReference type="InterPro" id="IPR036249">
    <property type="entry name" value="Thioredoxin-like_sf"/>
</dbReference>
<dbReference type="CDD" id="cd03035">
    <property type="entry name" value="ArsC_Yffb"/>
    <property type="match status" value="1"/>
</dbReference>
<reference evidence="3 4" key="1">
    <citation type="submission" date="2016-10" db="EMBL/GenBank/DDBJ databases">
        <authorList>
            <person name="de Groot N.N."/>
        </authorList>
    </citation>
    <scope>NUCLEOTIDE SEQUENCE [LARGE SCALE GENOMIC DNA]</scope>
    <source>
        <strain evidence="3 4">DSM 18438</strain>
    </source>
</reference>
<organism evidence="3 4">
    <name type="scientific">Marinospirillum celere</name>
    <dbReference type="NCBI Taxonomy" id="1122252"/>
    <lineage>
        <taxon>Bacteria</taxon>
        <taxon>Pseudomonadati</taxon>
        <taxon>Pseudomonadota</taxon>
        <taxon>Gammaproteobacteria</taxon>
        <taxon>Oceanospirillales</taxon>
        <taxon>Oceanospirillaceae</taxon>
        <taxon>Marinospirillum</taxon>
    </lineage>
</organism>
<proteinExistence type="inferred from homology"/>
<evidence type="ECO:0000256" key="2">
    <source>
        <dbReference type="PROSITE-ProRule" id="PRU01282"/>
    </source>
</evidence>
<gene>
    <name evidence="3" type="ORF">SAMN05660443_2432</name>
</gene>
<dbReference type="NCBIfam" id="NF008107">
    <property type="entry name" value="PRK10853.1"/>
    <property type="match status" value="1"/>
</dbReference>
<comment type="similarity">
    <text evidence="1 2">Belongs to the ArsC family.</text>
</comment>